<protein>
    <submittedName>
        <fullName evidence="1">Uncharacterized protein</fullName>
    </submittedName>
</protein>
<reference evidence="1" key="1">
    <citation type="submission" date="2014-11" db="EMBL/GenBank/DDBJ databases">
        <authorList>
            <person name="Amaro Gonzalez C."/>
        </authorList>
    </citation>
    <scope>NUCLEOTIDE SEQUENCE</scope>
</reference>
<evidence type="ECO:0000313" key="1">
    <source>
        <dbReference type="EMBL" id="JAH18079.1"/>
    </source>
</evidence>
<reference evidence="1" key="2">
    <citation type="journal article" date="2015" name="Fish Shellfish Immunol.">
        <title>Early steps in the European eel (Anguilla anguilla)-Vibrio vulnificus interaction in the gills: Role of the RtxA13 toxin.</title>
        <authorList>
            <person name="Callol A."/>
            <person name="Pajuelo D."/>
            <person name="Ebbesson L."/>
            <person name="Teles M."/>
            <person name="MacKenzie S."/>
            <person name="Amaro C."/>
        </authorList>
    </citation>
    <scope>NUCLEOTIDE SEQUENCE</scope>
</reference>
<accession>A0A0E9QMN4</accession>
<name>A0A0E9QMN4_ANGAN</name>
<sequence length="13" mass="1436">MKTSSTTGPERQI</sequence>
<organism evidence="1">
    <name type="scientific">Anguilla anguilla</name>
    <name type="common">European freshwater eel</name>
    <name type="synonym">Muraena anguilla</name>
    <dbReference type="NCBI Taxonomy" id="7936"/>
    <lineage>
        <taxon>Eukaryota</taxon>
        <taxon>Metazoa</taxon>
        <taxon>Chordata</taxon>
        <taxon>Craniata</taxon>
        <taxon>Vertebrata</taxon>
        <taxon>Euteleostomi</taxon>
        <taxon>Actinopterygii</taxon>
        <taxon>Neopterygii</taxon>
        <taxon>Teleostei</taxon>
        <taxon>Anguilliformes</taxon>
        <taxon>Anguillidae</taxon>
        <taxon>Anguilla</taxon>
    </lineage>
</organism>
<proteinExistence type="predicted"/>
<dbReference type="EMBL" id="GBXM01090498">
    <property type="protein sequence ID" value="JAH18079.1"/>
    <property type="molecule type" value="Transcribed_RNA"/>
</dbReference>